<dbReference type="AlphaFoldDB" id="A0AAD5RTH4"/>
<proteinExistence type="predicted"/>
<name>A0AAD5RTH4_9PEZI</name>
<reference evidence="2" key="1">
    <citation type="submission" date="2022-07" db="EMBL/GenBank/DDBJ databases">
        <title>Draft genome sequence of Zalerion maritima ATCC 34329, a (micro)plastics degrading marine fungus.</title>
        <authorList>
            <person name="Paco A."/>
            <person name="Goncalves M.F.M."/>
            <person name="Rocha-Santos T.A.P."/>
            <person name="Alves A."/>
        </authorList>
    </citation>
    <scope>NUCLEOTIDE SEQUENCE</scope>
    <source>
        <strain evidence="2">ATCC 34329</strain>
    </source>
</reference>
<feature type="compositionally biased region" description="Basic and acidic residues" evidence="1">
    <location>
        <begin position="138"/>
        <end position="151"/>
    </location>
</feature>
<keyword evidence="3" id="KW-1185">Reference proteome</keyword>
<feature type="compositionally biased region" description="Acidic residues" evidence="1">
    <location>
        <begin position="152"/>
        <end position="165"/>
    </location>
</feature>
<dbReference type="EMBL" id="JAKWBI020000087">
    <property type="protein sequence ID" value="KAJ2903254.1"/>
    <property type="molecule type" value="Genomic_DNA"/>
</dbReference>
<feature type="region of interest" description="Disordered" evidence="1">
    <location>
        <begin position="37"/>
        <end position="64"/>
    </location>
</feature>
<comment type="caution">
    <text evidence="2">The sequence shown here is derived from an EMBL/GenBank/DDBJ whole genome shotgun (WGS) entry which is preliminary data.</text>
</comment>
<dbReference type="Proteomes" id="UP001201980">
    <property type="component" value="Unassembled WGS sequence"/>
</dbReference>
<gene>
    <name evidence="2" type="ORF">MKZ38_010206</name>
</gene>
<feature type="region of interest" description="Disordered" evidence="1">
    <location>
        <begin position="78"/>
        <end position="165"/>
    </location>
</feature>
<protein>
    <submittedName>
        <fullName evidence="2">Uncharacterized protein</fullName>
    </submittedName>
</protein>
<accession>A0AAD5RTH4</accession>
<feature type="compositionally biased region" description="Basic and acidic residues" evidence="1">
    <location>
        <begin position="37"/>
        <end position="49"/>
    </location>
</feature>
<evidence type="ECO:0000313" key="3">
    <source>
        <dbReference type="Proteomes" id="UP001201980"/>
    </source>
</evidence>
<evidence type="ECO:0000256" key="1">
    <source>
        <dbReference type="SAM" id="MobiDB-lite"/>
    </source>
</evidence>
<organism evidence="2 3">
    <name type="scientific">Zalerion maritima</name>
    <dbReference type="NCBI Taxonomy" id="339359"/>
    <lineage>
        <taxon>Eukaryota</taxon>
        <taxon>Fungi</taxon>
        <taxon>Dikarya</taxon>
        <taxon>Ascomycota</taxon>
        <taxon>Pezizomycotina</taxon>
        <taxon>Sordariomycetes</taxon>
        <taxon>Lulworthiomycetidae</taxon>
        <taxon>Lulworthiales</taxon>
        <taxon>Lulworthiaceae</taxon>
        <taxon>Zalerion</taxon>
    </lineage>
</organism>
<feature type="compositionally biased region" description="Basic and acidic residues" evidence="1">
    <location>
        <begin position="78"/>
        <end position="112"/>
    </location>
</feature>
<sequence length="165" mass="18758">MMSRSHISRAHFAPCPECGKRITAMSRHFSAELFEKTKEQHQDHKKTGECTEPPTGPPKRGMTREQWDAWSAECLELKGNKTPEKHGNRGEEKRVRSGKEKVDSEVAKDDKPPNVVNVREVEGDDLSDEIGEALQQVEGERMLQDQSLRMEQDDDEVESIPSEES</sequence>
<feature type="compositionally biased region" description="Acidic residues" evidence="1">
    <location>
        <begin position="122"/>
        <end position="131"/>
    </location>
</feature>
<evidence type="ECO:0000313" key="2">
    <source>
        <dbReference type="EMBL" id="KAJ2903254.1"/>
    </source>
</evidence>